<reference evidence="1 2" key="2">
    <citation type="journal article" date="2022" name="Mol. Ecol. Resour.">
        <title>The genomes of chicory, endive, great burdock and yacon provide insights into Asteraceae paleo-polyploidization history and plant inulin production.</title>
        <authorList>
            <person name="Fan W."/>
            <person name="Wang S."/>
            <person name="Wang H."/>
            <person name="Wang A."/>
            <person name="Jiang F."/>
            <person name="Liu H."/>
            <person name="Zhao H."/>
            <person name="Xu D."/>
            <person name="Zhang Y."/>
        </authorList>
    </citation>
    <scope>NUCLEOTIDE SEQUENCE [LARGE SCALE GENOMIC DNA]</scope>
    <source>
        <strain evidence="2">cv. Yunnan</strain>
        <tissue evidence="1">Leaves</tissue>
    </source>
</reference>
<sequence>MEWKAKVESLCLHHQLLPVTTCRKAQAKGKRPCVGNPSSASSTTTGRKAQLKGKRPCVGNPSSTSPTTTVMDDMEEEEVDIAAEGYVFWFQKPGAARPPVGSEAPGSPDDMDLSEYEAVHGTDRRVKYELVCEGGRVVPKVPRWAREETKMLDKKPDAGDPEEDHPDRPMTPESDNWEDDPFYKASIENAVVYTMRFAVYERFTPSHLISRFRSHMITTSTYHVSYRTTCILHYLYRVFFLRFHISPQIPKKN</sequence>
<comment type="caution">
    <text evidence="1">The sequence shown here is derived from an EMBL/GenBank/DDBJ whole genome shotgun (WGS) entry which is preliminary data.</text>
</comment>
<evidence type="ECO:0000313" key="1">
    <source>
        <dbReference type="EMBL" id="KAI3803013.1"/>
    </source>
</evidence>
<proteinExistence type="predicted"/>
<gene>
    <name evidence="1" type="ORF">L1987_31161</name>
</gene>
<dbReference type="Proteomes" id="UP001056120">
    <property type="component" value="Linkage Group LG10"/>
</dbReference>
<name>A0ACB9I614_9ASTR</name>
<protein>
    <submittedName>
        <fullName evidence="1">Uncharacterized protein</fullName>
    </submittedName>
</protein>
<accession>A0ACB9I614</accession>
<keyword evidence="2" id="KW-1185">Reference proteome</keyword>
<evidence type="ECO:0000313" key="2">
    <source>
        <dbReference type="Proteomes" id="UP001056120"/>
    </source>
</evidence>
<reference evidence="2" key="1">
    <citation type="journal article" date="2022" name="Mol. Ecol. Resour.">
        <title>The genomes of chicory, endive, great burdock and yacon provide insights into Asteraceae palaeo-polyploidization history and plant inulin production.</title>
        <authorList>
            <person name="Fan W."/>
            <person name="Wang S."/>
            <person name="Wang H."/>
            <person name="Wang A."/>
            <person name="Jiang F."/>
            <person name="Liu H."/>
            <person name="Zhao H."/>
            <person name="Xu D."/>
            <person name="Zhang Y."/>
        </authorList>
    </citation>
    <scope>NUCLEOTIDE SEQUENCE [LARGE SCALE GENOMIC DNA]</scope>
    <source>
        <strain evidence="2">cv. Yunnan</strain>
    </source>
</reference>
<dbReference type="EMBL" id="CM042027">
    <property type="protein sequence ID" value="KAI3803013.1"/>
    <property type="molecule type" value="Genomic_DNA"/>
</dbReference>
<organism evidence="1 2">
    <name type="scientific">Smallanthus sonchifolius</name>
    <dbReference type="NCBI Taxonomy" id="185202"/>
    <lineage>
        <taxon>Eukaryota</taxon>
        <taxon>Viridiplantae</taxon>
        <taxon>Streptophyta</taxon>
        <taxon>Embryophyta</taxon>
        <taxon>Tracheophyta</taxon>
        <taxon>Spermatophyta</taxon>
        <taxon>Magnoliopsida</taxon>
        <taxon>eudicotyledons</taxon>
        <taxon>Gunneridae</taxon>
        <taxon>Pentapetalae</taxon>
        <taxon>asterids</taxon>
        <taxon>campanulids</taxon>
        <taxon>Asterales</taxon>
        <taxon>Asteraceae</taxon>
        <taxon>Asteroideae</taxon>
        <taxon>Heliantheae alliance</taxon>
        <taxon>Millerieae</taxon>
        <taxon>Smallanthus</taxon>
    </lineage>
</organism>